<dbReference type="AlphaFoldDB" id="A0A9Q3C5Z4"/>
<keyword evidence="3" id="KW-1185">Reference proteome</keyword>
<feature type="compositionally biased region" description="Basic and acidic residues" evidence="1">
    <location>
        <begin position="24"/>
        <end position="40"/>
    </location>
</feature>
<dbReference type="EMBL" id="AVOT02004881">
    <property type="protein sequence ID" value="MBW0477648.1"/>
    <property type="molecule type" value="Genomic_DNA"/>
</dbReference>
<dbReference type="Proteomes" id="UP000765509">
    <property type="component" value="Unassembled WGS sequence"/>
</dbReference>
<evidence type="ECO:0000313" key="3">
    <source>
        <dbReference type="Proteomes" id="UP000765509"/>
    </source>
</evidence>
<reference evidence="2" key="1">
    <citation type="submission" date="2021-03" db="EMBL/GenBank/DDBJ databases">
        <title>Draft genome sequence of rust myrtle Austropuccinia psidii MF-1, a brazilian biotype.</title>
        <authorList>
            <person name="Quecine M.C."/>
            <person name="Pachon D.M.R."/>
            <person name="Bonatelli M.L."/>
            <person name="Correr F.H."/>
            <person name="Franceschini L.M."/>
            <person name="Leite T.F."/>
            <person name="Margarido G.R.A."/>
            <person name="Almeida C.A."/>
            <person name="Ferrarezi J.A."/>
            <person name="Labate C.A."/>
        </authorList>
    </citation>
    <scope>NUCLEOTIDE SEQUENCE</scope>
    <source>
        <strain evidence="2">MF-1</strain>
    </source>
</reference>
<feature type="compositionally biased region" description="Acidic residues" evidence="1">
    <location>
        <begin position="65"/>
        <end position="84"/>
    </location>
</feature>
<proteinExistence type="predicted"/>
<name>A0A9Q3C5Z4_9BASI</name>
<evidence type="ECO:0000313" key="2">
    <source>
        <dbReference type="EMBL" id="MBW0477648.1"/>
    </source>
</evidence>
<protein>
    <submittedName>
        <fullName evidence="2">Uncharacterized protein</fullName>
    </submittedName>
</protein>
<feature type="region of interest" description="Disordered" evidence="1">
    <location>
        <begin position="1"/>
        <end position="117"/>
    </location>
</feature>
<evidence type="ECO:0000256" key="1">
    <source>
        <dbReference type="SAM" id="MobiDB-lite"/>
    </source>
</evidence>
<sequence>MPVQHSPSPRQTRSLARAQDTEDPYWKEQHHPERKEEGQKIKFIFRGVFGGSPGLPRTTFKGPGEDDGGEQEDSVEEEVSDGNEDVPAPLGASQGTGGPALAMSNNLNHPYCPSCSK</sequence>
<gene>
    <name evidence="2" type="ORF">O181_017363</name>
</gene>
<comment type="caution">
    <text evidence="2">The sequence shown here is derived from an EMBL/GenBank/DDBJ whole genome shotgun (WGS) entry which is preliminary data.</text>
</comment>
<organism evidence="2 3">
    <name type="scientific">Austropuccinia psidii MF-1</name>
    <dbReference type="NCBI Taxonomy" id="1389203"/>
    <lineage>
        <taxon>Eukaryota</taxon>
        <taxon>Fungi</taxon>
        <taxon>Dikarya</taxon>
        <taxon>Basidiomycota</taxon>
        <taxon>Pucciniomycotina</taxon>
        <taxon>Pucciniomycetes</taxon>
        <taxon>Pucciniales</taxon>
        <taxon>Sphaerophragmiaceae</taxon>
        <taxon>Austropuccinia</taxon>
    </lineage>
</organism>
<accession>A0A9Q3C5Z4</accession>
<feature type="compositionally biased region" description="Polar residues" evidence="1">
    <location>
        <begin position="1"/>
        <end position="14"/>
    </location>
</feature>